<dbReference type="Pfam" id="PF25925">
    <property type="entry name" value="DUF7970"/>
    <property type="match status" value="1"/>
</dbReference>
<organism evidence="1 2">
    <name type="scientific">Haloplanus rubicundus</name>
    <dbReference type="NCBI Taxonomy" id="1547898"/>
    <lineage>
        <taxon>Archaea</taxon>
        <taxon>Methanobacteriati</taxon>
        <taxon>Methanobacteriota</taxon>
        <taxon>Stenosarchaea group</taxon>
        <taxon>Halobacteria</taxon>
        <taxon>Halobacteriales</taxon>
        <taxon>Haloferacaceae</taxon>
        <taxon>Haloplanus</taxon>
    </lineage>
</organism>
<dbReference type="KEGG" id="haq:DU484_00330"/>
<gene>
    <name evidence="1" type="ORF">DU484_00330</name>
</gene>
<reference evidence="1 2" key="1">
    <citation type="submission" date="2018-07" db="EMBL/GenBank/DDBJ databases">
        <title>Genome sequences of Haloplanus sp. CBA1112.</title>
        <authorList>
            <person name="Kim Y.B."/>
            <person name="Roh S.W."/>
        </authorList>
    </citation>
    <scope>NUCLEOTIDE SEQUENCE [LARGE SCALE GENOMIC DNA]</scope>
    <source>
        <strain evidence="1 2">CBA1112</strain>
        <plasmid evidence="2">pcba1112-01</plasmid>
    </source>
</reference>
<keyword evidence="1" id="KW-0614">Plasmid</keyword>
<dbReference type="EMBL" id="CP031147">
    <property type="protein sequence ID" value="AXG08415.1"/>
    <property type="molecule type" value="Genomic_DNA"/>
</dbReference>
<name>A0A345E893_9EURY</name>
<dbReference type="AlphaFoldDB" id="A0A345E893"/>
<protein>
    <submittedName>
        <fullName evidence="1">Uncharacterized protein</fullName>
    </submittedName>
</protein>
<sequence length="68" mass="7876">MKQGRNQQPVFLQSETEELIEETIDRIEERFDENIYKTDVVEAMLVAGGEGTTPEAVLQRWGYGMKNR</sequence>
<accession>A0A345E893</accession>
<proteinExistence type="predicted"/>
<dbReference type="Proteomes" id="UP000252985">
    <property type="component" value="Plasmid pCBA1112-01"/>
</dbReference>
<evidence type="ECO:0000313" key="2">
    <source>
        <dbReference type="Proteomes" id="UP000252985"/>
    </source>
</evidence>
<dbReference type="InterPro" id="IPR058276">
    <property type="entry name" value="DUF7970"/>
</dbReference>
<geneLocation type="plasmid" evidence="2">
    <name>pcba1112-01</name>
</geneLocation>
<evidence type="ECO:0000313" key="1">
    <source>
        <dbReference type="EMBL" id="AXG08415.1"/>
    </source>
</evidence>